<reference evidence="7 8" key="1">
    <citation type="submission" date="2018-05" db="EMBL/GenBank/DDBJ databases">
        <title>Polaribacter aquimarinus sp. nov., isolated from sediment in a sediment of sea.</title>
        <authorList>
            <person name="Lu D."/>
        </authorList>
    </citation>
    <scope>NUCLEOTIDE SEQUENCE [LARGE SCALE GENOMIC DNA]</scope>
    <source>
        <strain evidence="7 8">ZY113</strain>
    </source>
</reference>
<feature type="transmembrane region" description="Helical" evidence="5">
    <location>
        <begin position="144"/>
        <end position="160"/>
    </location>
</feature>
<dbReference type="InterPro" id="IPR007016">
    <property type="entry name" value="O-antigen_ligase-rel_domated"/>
</dbReference>
<gene>
    <name evidence="7" type="ORF">DIS07_03920</name>
</gene>
<name>A0A2U2JB86_9FLAO</name>
<evidence type="ECO:0000256" key="2">
    <source>
        <dbReference type="ARBA" id="ARBA00022692"/>
    </source>
</evidence>
<feature type="transmembrane region" description="Helical" evidence="5">
    <location>
        <begin position="55"/>
        <end position="73"/>
    </location>
</feature>
<sequence length="395" mass="46528">MKLLDKYLITSSVFAIFTEDFSFHYIIDLKLFYLILISNFFLISYKYKVTVNKNIIVLFSFFIAHGLFCYLVFQNPIQSLIAQVLGISISSVYFYNLIKIFKVNVLVDEYLKLSFFIAIISIPMFYLGINVFTYNRLNGILSEPAHYAAIMLPATYFFLRKREYLKLGVIVITIFLSKSSVGFIGLFLILIIPLIKIKYFLKYSILVVVIVLTGAFYLSSKWNNKITENESNTVVRRLKQTQESFKATYTGKFKNYTNLSTYAFLSNFFIAQQIFIHKPIGTGLGSYKHEYDKYYEKLSPPKYLIKLKQSKINRTDANSLFLRMIADFGFFGILMIFYFIRRSYNIFRDDKKIFQQSSFFYLFSKLLREGHYFPPEFYFFLIIFIKNTNEDITCS</sequence>
<feature type="domain" description="O-antigen ligase-related" evidence="6">
    <location>
        <begin position="170"/>
        <end position="337"/>
    </location>
</feature>
<evidence type="ECO:0000256" key="4">
    <source>
        <dbReference type="ARBA" id="ARBA00023136"/>
    </source>
</evidence>
<keyword evidence="2 5" id="KW-0812">Transmembrane</keyword>
<evidence type="ECO:0000256" key="1">
    <source>
        <dbReference type="ARBA" id="ARBA00004141"/>
    </source>
</evidence>
<evidence type="ECO:0000313" key="7">
    <source>
        <dbReference type="EMBL" id="PWG05600.1"/>
    </source>
</evidence>
<keyword evidence="3 5" id="KW-1133">Transmembrane helix</keyword>
<comment type="subcellular location">
    <subcellularLocation>
        <location evidence="1">Membrane</location>
        <topology evidence="1">Multi-pass membrane protein</topology>
    </subcellularLocation>
</comment>
<organism evidence="7 8">
    <name type="scientific">Polaribacter aquimarinus</name>
    <dbReference type="NCBI Taxonomy" id="2100726"/>
    <lineage>
        <taxon>Bacteria</taxon>
        <taxon>Pseudomonadati</taxon>
        <taxon>Bacteroidota</taxon>
        <taxon>Flavobacteriia</taxon>
        <taxon>Flavobacteriales</taxon>
        <taxon>Flavobacteriaceae</taxon>
    </lineage>
</organism>
<evidence type="ECO:0000259" key="6">
    <source>
        <dbReference type="Pfam" id="PF04932"/>
    </source>
</evidence>
<dbReference type="OrthoDB" id="1376791at2"/>
<keyword evidence="4 5" id="KW-0472">Membrane</keyword>
<comment type="caution">
    <text evidence="7">The sequence shown here is derived from an EMBL/GenBank/DDBJ whole genome shotgun (WGS) entry which is preliminary data.</text>
</comment>
<evidence type="ECO:0000313" key="8">
    <source>
        <dbReference type="Proteomes" id="UP000245670"/>
    </source>
</evidence>
<feature type="transmembrane region" description="Helical" evidence="5">
    <location>
        <begin position="79"/>
        <end position="98"/>
    </location>
</feature>
<accession>A0A2U2JB86</accession>
<dbReference type="EMBL" id="QFFG01000002">
    <property type="protein sequence ID" value="PWG05600.1"/>
    <property type="molecule type" value="Genomic_DNA"/>
</dbReference>
<evidence type="ECO:0000256" key="3">
    <source>
        <dbReference type="ARBA" id="ARBA00022989"/>
    </source>
</evidence>
<proteinExistence type="predicted"/>
<feature type="transmembrane region" description="Helical" evidence="5">
    <location>
        <begin position="200"/>
        <end position="218"/>
    </location>
</feature>
<protein>
    <recommendedName>
        <fullName evidence="6">O-antigen ligase-related domain-containing protein</fullName>
    </recommendedName>
</protein>
<dbReference type="Proteomes" id="UP000245670">
    <property type="component" value="Unassembled WGS sequence"/>
</dbReference>
<dbReference type="AlphaFoldDB" id="A0A2U2JB86"/>
<feature type="transmembrane region" description="Helical" evidence="5">
    <location>
        <begin position="23"/>
        <end position="43"/>
    </location>
</feature>
<dbReference type="RefSeq" id="WP_109403934.1">
    <property type="nucleotide sequence ID" value="NZ_QFFG01000002.1"/>
</dbReference>
<feature type="transmembrane region" description="Helical" evidence="5">
    <location>
        <begin position="320"/>
        <end position="340"/>
    </location>
</feature>
<keyword evidence="8" id="KW-1185">Reference proteome</keyword>
<dbReference type="GO" id="GO:0016020">
    <property type="term" value="C:membrane"/>
    <property type="evidence" value="ECO:0007669"/>
    <property type="project" value="UniProtKB-SubCell"/>
</dbReference>
<evidence type="ECO:0000256" key="5">
    <source>
        <dbReference type="SAM" id="Phobius"/>
    </source>
</evidence>
<dbReference type="Pfam" id="PF04932">
    <property type="entry name" value="Wzy_C"/>
    <property type="match status" value="1"/>
</dbReference>
<feature type="transmembrane region" description="Helical" evidence="5">
    <location>
        <begin position="110"/>
        <end position="132"/>
    </location>
</feature>
<feature type="transmembrane region" description="Helical" evidence="5">
    <location>
        <begin position="167"/>
        <end position="194"/>
    </location>
</feature>